<dbReference type="Pfam" id="PF08241">
    <property type="entry name" value="Methyltransf_11"/>
    <property type="match status" value="1"/>
</dbReference>
<keyword evidence="3" id="KW-0489">Methyltransferase</keyword>
<dbReference type="InterPro" id="IPR013216">
    <property type="entry name" value="Methyltransf_11"/>
</dbReference>
<sequence length="273" mass="30209">MAWDRDFFYDTYPRAEAAFGERLDESLDPRGPSVLLQVVRELDLQPDSRAVDVGCGEGGHAFRLATHFGFRVLGIDPVQRHLDLARGARREEVPDIAARVSFERGSATRIPVPDSSQDLVWCRDVMVHVDDPAEAYDEFARVLRPGGHVVGYQAVATDLLAPEEADWLFEVMGVVPGSADPRVLDAAIAGSGLEVVDTIDLAGEWGEWSQEQDGRAARALLHLARLLRAPDRYRAEFGDAAYDVMLGDCRWHVYRMMGKLAGRIDVLRAPGGR</sequence>
<feature type="domain" description="Methyltransferase type 11" evidence="2">
    <location>
        <begin position="51"/>
        <end position="150"/>
    </location>
</feature>
<dbReference type="RefSeq" id="WP_322424715.1">
    <property type="nucleotide sequence ID" value="NZ_JAXQPW010000004.1"/>
</dbReference>
<dbReference type="Gene3D" id="3.40.50.150">
    <property type="entry name" value="Vaccinia Virus protein VP39"/>
    <property type="match status" value="1"/>
</dbReference>
<keyword evidence="4" id="KW-1185">Reference proteome</keyword>
<dbReference type="InterPro" id="IPR050447">
    <property type="entry name" value="Erg6_SMT_methyltransf"/>
</dbReference>
<evidence type="ECO:0000256" key="1">
    <source>
        <dbReference type="ARBA" id="ARBA00022679"/>
    </source>
</evidence>
<dbReference type="GO" id="GO:0032259">
    <property type="term" value="P:methylation"/>
    <property type="evidence" value="ECO:0007669"/>
    <property type="project" value="UniProtKB-KW"/>
</dbReference>
<organism evidence="3 4">
    <name type="scientific">Nocardioides renjunii</name>
    <dbReference type="NCBI Taxonomy" id="3095075"/>
    <lineage>
        <taxon>Bacteria</taxon>
        <taxon>Bacillati</taxon>
        <taxon>Actinomycetota</taxon>
        <taxon>Actinomycetes</taxon>
        <taxon>Propionibacteriales</taxon>
        <taxon>Nocardioidaceae</taxon>
        <taxon>Nocardioides</taxon>
    </lineage>
</organism>
<protein>
    <submittedName>
        <fullName evidence="3">Class I SAM-dependent methyltransferase</fullName>
        <ecNumber evidence="3">2.1.-.-</ecNumber>
    </submittedName>
</protein>
<dbReference type="EMBL" id="JAXQPW010000004">
    <property type="protein sequence ID" value="MDZ5662748.1"/>
    <property type="molecule type" value="Genomic_DNA"/>
</dbReference>
<dbReference type="EC" id="2.1.-.-" evidence="3"/>
<gene>
    <name evidence="3" type="ORF">SFC79_13320</name>
</gene>
<dbReference type="PANTHER" id="PTHR44068">
    <property type="entry name" value="ZGC:194242"/>
    <property type="match status" value="1"/>
</dbReference>
<dbReference type="Proteomes" id="UP001291999">
    <property type="component" value="Unassembled WGS sequence"/>
</dbReference>
<dbReference type="SUPFAM" id="SSF53335">
    <property type="entry name" value="S-adenosyl-L-methionine-dependent methyltransferases"/>
    <property type="match status" value="1"/>
</dbReference>
<dbReference type="CDD" id="cd02440">
    <property type="entry name" value="AdoMet_MTases"/>
    <property type="match status" value="1"/>
</dbReference>
<dbReference type="InterPro" id="IPR029063">
    <property type="entry name" value="SAM-dependent_MTases_sf"/>
</dbReference>
<evidence type="ECO:0000313" key="3">
    <source>
        <dbReference type="EMBL" id="MDZ5662748.1"/>
    </source>
</evidence>
<proteinExistence type="predicted"/>
<dbReference type="GO" id="GO:0008168">
    <property type="term" value="F:methyltransferase activity"/>
    <property type="evidence" value="ECO:0007669"/>
    <property type="project" value="UniProtKB-KW"/>
</dbReference>
<reference evidence="3 4" key="1">
    <citation type="submission" date="2023-11" db="EMBL/GenBank/DDBJ databases">
        <title>Novel species in genus Nocardioides.</title>
        <authorList>
            <person name="Zhou H."/>
        </authorList>
    </citation>
    <scope>NUCLEOTIDE SEQUENCE [LARGE SCALE GENOMIC DNA]</scope>
    <source>
        <strain evidence="3 4">S-58</strain>
    </source>
</reference>
<accession>A0ABU5KCP2</accession>
<evidence type="ECO:0000259" key="2">
    <source>
        <dbReference type="Pfam" id="PF08241"/>
    </source>
</evidence>
<comment type="caution">
    <text evidence="3">The sequence shown here is derived from an EMBL/GenBank/DDBJ whole genome shotgun (WGS) entry which is preliminary data.</text>
</comment>
<name>A0ABU5KCP2_9ACTN</name>
<keyword evidence="1 3" id="KW-0808">Transferase</keyword>
<evidence type="ECO:0000313" key="4">
    <source>
        <dbReference type="Proteomes" id="UP001291999"/>
    </source>
</evidence>
<dbReference type="PANTHER" id="PTHR44068:SF11">
    <property type="entry name" value="GERANYL DIPHOSPHATE 2-C-METHYLTRANSFERASE"/>
    <property type="match status" value="1"/>
</dbReference>